<accession>A0A3D8WWX3</accession>
<gene>
    <name evidence="2" type="ORF">C3744_21770</name>
</gene>
<dbReference type="RefSeq" id="WP_116076954.1">
    <property type="nucleotide sequence ID" value="NZ_PQWM01000029.1"/>
</dbReference>
<dbReference type="Proteomes" id="UP000256519">
    <property type="component" value="Unassembled WGS sequence"/>
</dbReference>
<evidence type="ECO:0000259" key="1">
    <source>
        <dbReference type="PROSITE" id="PS51186"/>
    </source>
</evidence>
<dbReference type="GO" id="GO:0016747">
    <property type="term" value="F:acyltransferase activity, transferring groups other than amino-acyl groups"/>
    <property type="evidence" value="ECO:0007669"/>
    <property type="project" value="InterPro"/>
</dbReference>
<dbReference type="Gene3D" id="3.40.630.30">
    <property type="match status" value="1"/>
</dbReference>
<organism evidence="2 3">
    <name type="scientific">Priestia megaterium</name>
    <name type="common">Bacillus megaterium</name>
    <dbReference type="NCBI Taxonomy" id="1404"/>
    <lineage>
        <taxon>Bacteria</taxon>
        <taxon>Bacillati</taxon>
        <taxon>Bacillota</taxon>
        <taxon>Bacilli</taxon>
        <taxon>Bacillales</taxon>
        <taxon>Bacillaceae</taxon>
        <taxon>Priestia</taxon>
    </lineage>
</organism>
<evidence type="ECO:0000313" key="2">
    <source>
        <dbReference type="EMBL" id="RDZ11008.1"/>
    </source>
</evidence>
<dbReference type="PANTHER" id="PTHR43617">
    <property type="entry name" value="L-AMINO ACID N-ACETYLTRANSFERASE"/>
    <property type="match status" value="1"/>
</dbReference>
<protein>
    <submittedName>
        <fullName evidence="2">GNAT family N-acetyltransferase</fullName>
    </submittedName>
</protein>
<dbReference type="Pfam" id="PF00583">
    <property type="entry name" value="Acetyltransf_1"/>
    <property type="match status" value="1"/>
</dbReference>
<dbReference type="InterPro" id="IPR016181">
    <property type="entry name" value="Acyl_CoA_acyltransferase"/>
</dbReference>
<sequence>MFSIRSMQDTDITQVQQVAKISWNNTYKGIIPPKIQEDFLKAAYNQEMMKKRLERSIIFVAESENKIIGFANFSPVRKEGQVELSAIYLYPEYQGQGIGTSLLQQGIKSLKGAKEIFINVEKENKNGQIFYKARGFKIVSEFDDNFDGHILKTLRMVLTI</sequence>
<dbReference type="SUPFAM" id="SSF55729">
    <property type="entry name" value="Acyl-CoA N-acyltransferases (Nat)"/>
    <property type="match status" value="1"/>
</dbReference>
<reference evidence="2 3" key="1">
    <citation type="journal article" date="2018" name="Appl. Environ. Microbiol.">
        <title>Antimicrobial susceptibility testing and tentative epidemiological cut-off values of five Bacillus species relevant for use as animal feed additives or for plant protection.</title>
        <authorList>
            <person name="Agerso Y."/>
            <person name="Stuer-Lauridsen B."/>
            <person name="Bjerre K."/>
            <person name="Jensen M.G."/>
            <person name="Johansen E."/>
            <person name="Bennedsen M."/>
            <person name="Brockmann E."/>
            <person name="Nielsen B."/>
        </authorList>
    </citation>
    <scope>NUCLEOTIDE SEQUENCE [LARGE SCALE GENOMIC DNA]</scope>
    <source>
        <strain evidence="2 3">CHCC20162</strain>
    </source>
</reference>
<dbReference type="EMBL" id="PQWM01000029">
    <property type="protein sequence ID" value="RDZ11008.1"/>
    <property type="molecule type" value="Genomic_DNA"/>
</dbReference>
<dbReference type="AlphaFoldDB" id="A0A3D8WWX3"/>
<dbReference type="CDD" id="cd04301">
    <property type="entry name" value="NAT_SF"/>
    <property type="match status" value="1"/>
</dbReference>
<dbReference type="PROSITE" id="PS51186">
    <property type="entry name" value="GNAT"/>
    <property type="match status" value="1"/>
</dbReference>
<evidence type="ECO:0000313" key="3">
    <source>
        <dbReference type="Proteomes" id="UP000256519"/>
    </source>
</evidence>
<dbReference type="PANTHER" id="PTHR43617:SF22">
    <property type="entry name" value="L-AMINO ACID N-ACETYLTRANSFERASE AAAT"/>
    <property type="match status" value="1"/>
</dbReference>
<comment type="caution">
    <text evidence="2">The sequence shown here is derived from an EMBL/GenBank/DDBJ whole genome shotgun (WGS) entry which is preliminary data.</text>
</comment>
<dbReference type="InterPro" id="IPR050276">
    <property type="entry name" value="MshD_Acetyltransferase"/>
</dbReference>
<name>A0A3D8WWX3_PRIMG</name>
<dbReference type="InterPro" id="IPR000182">
    <property type="entry name" value="GNAT_dom"/>
</dbReference>
<feature type="domain" description="N-acetyltransferase" evidence="1">
    <location>
        <begin position="2"/>
        <end position="160"/>
    </location>
</feature>
<keyword evidence="2" id="KW-0808">Transferase</keyword>
<proteinExistence type="predicted"/>